<gene>
    <name evidence="8" type="ORF">NECAME_16848</name>
</gene>
<dbReference type="PANTHER" id="PTHR46895:SF8">
    <property type="entry name" value="G-PROTEIN COUPLED RECEPTORS FAMILY 1 PROFILE DOMAIN-CONTAINING PROTEIN"/>
    <property type="match status" value="1"/>
</dbReference>
<name>W2TTX4_NECAM</name>
<evidence type="ECO:0000256" key="1">
    <source>
        <dbReference type="ARBA" id="ARBA00004370"/>
    </source>
</evidence>
<dbReference type="PANTHER" id="PTHR46895">
    <property type="entry name" value="PROTEIN CBG20548-RELATED"/>
    <property type="match status" value="1"/>
</dbReference>
<feature type="domain" description="G-protein coupled receptors family 1 profile" evidence="7">
    <location>
        <begin position="1"/>
        <end position="170"/>
    </location>
</feature>
<feature type="transmembrane region" description="Helical" evidence="6">
    <location>
        <begin position="26"/>
        <end position="46"/>
    </location>
</feature>
<feature type="transmembrane region" description="Helical" evidence="6">
    <location>
        <begin position="66"/>
        <end position="87"/>
    </location>
</feature>
<feature type="region of interest" description="Disordered" evidence="5">
    <location>
        <begin position="176"/>
        <end position="216"/>
    </location>
</feature>
<evidence type="ECO:0000256" key="2">
    <source>
        <dbReference type="ARBA" id="ARBA00022692"/>
    </source>
</evidence>
<evidence type="ECO:0000259" key="7">
    <source>
        <dbReference type="PROSITE" id="PS50262"/>
    </source>
</evidence>
<feature type="compositionally biased region" description="Basic and acidic residues" evidence="5">
    <location>
        <begin position="206"/>
        <end position="216"/>
    </location>
</feature>
<dbReference type="SUPFAM" id="SSF81321">
    <property type="entry name" value="Family A G protein-coupled receptor-like"/>
    <property type="match status" value="1"/>
</dbReference>
<keyword evidence="4 6" id="KW-0472">Membrane</keyword>
<protein>
    <recommendedName>
        <fullName evidence="7">G-protein coupled receptors family 1 profile domain-containing protein</fullName>
    </recommendedName>
</protein>
<proteinExistence type="predicted"/>
<dbReference type="EMBL" id="KI657777">
    <property type="protein sequence ID" value="ETN85238.1"/>
    <property type="molecule type" value="Genomic_DNA"/>
</dbReference>
<dbReference type="GO" id="GO:0016020">
    <property type="term" value="C:membrane"/>
    <property type="evidence" value="ECO:0007669"/>
    <property type="project" value="UniProtKB-SubCell"/>
</dbReference>
<organism evidence="8 9">
    <name type="scientific">Necator americanus</name>
    <name type="common">Human hookworm</name>
    <dbReference type="NCBI Taxonomy" id="51031"/>
    <lineage>
        <taxon>Eukaryota</taxon>
        <taxon>Metazoa</taxon>
        <taxon>Ecdysozoa</taxon>
        <taxon>Nematoda</taxon>
        <taxon>Chromadorea</taxon>
        <taxon>Rhabditida</taxon>
        <taxon>Rhabditina</taxon>
        <taxon>Rhabditomorpha</taxon>
        <taxon>Strongyloidea</taxon>
        <taxon>Ancylostomatidae</taxon>
        <taxon>Bunostominae</taxon>
        <taxon>Necator</taxon>
    </lineage>
</organism>
<evidence type="ECO:0000256" key="5">
    <source>
        <dbReference type="SAM" id="MobiDB-lite"/>
    </source>
</evidence>
<keyword evidence="2 6" id="KW-0812">Transmembrane</keyword>
<accession>W2TTX4</accession>
<dbReference type="CTD" id="25356874"/>
<dbReference type="AlphaFoldDB" id="W2TTX4"/>
<dbReference type="Proteomes" id="UP000053676">
    <property type="component" value="Unassembled WGS sequence"/>
</dbReference>
<keyword evidence="3 6" id="KW-1133">Transmembrane helix</keyword>
<dbReference type="GeneID" id="25356874"/>
<feature type="transmembrane region" description="Helical" evidence="6">
    <location>
        <begin position="117"/>
        <end position="140"/>
    </location>
</feature>
<keyword evidence="9" id="KW-1185">Reference proteome</keyword>
<evidence type="ECO:0000256" key="4">
    <source>
        <dbReference type="ARBA" id="ARBA00023136"/>
    </source>
</evidence>
<evidence type="ECO:0000256" key="3">
    <source>
        <dbReference type="ARBA" id="ARBA00022989"/>
    </source>
</evidence>
<dbReference type="PROSITE" id="PS50262">
    <property type="entry name" value="G_PROTEIN_RECEP_F1_2"/>
    <property type="match status" value="1"/>
</dbReference>
<evidence type="ECO:0000313" key="8">
    <source>
        <dbReference type="EMBL" id="ETN85238.1"/>
    </source>
</evidence>
<dbReference type="Gene3D" id="1.20.1070.10">
    <property type="entry name" value="Rhodopsin 7-helix transmembrane proteins"/>
    <property type="match status" value="1"/>
</dbReference>
<reference evidence="9" key="1">
    <citation type="journal article" date="2014" name="Nat. Genet.">
        <title>Genome of the human hookworm Necator americanus.</title>
        <authorList>
            <person name="Tang Y.T."/>
            <person name="Gao X."/>
            <person name="Rosa B.A."/>
            <person name="Abubucker S."/>
            <person name="Hallsworth-Pepin K."/>
            <person name="Martin J."/>
            <person name="Tyagi R."/>
            <person name="Heizer E."/>
            <person name="Zhang X."/>
            <person name="Bhonagiri-Palsikar V."/>
            <person name="Minx P."/>
            <person name="Warren W.C."/>
            <person name="Wang Q."/>
            <person name="Zhan B."/>
            <person name="Hotez P.J."/>
            <person name="Sternberg P.W."/>
            <person name="Dougall A."/>
            <person name="Gaze S.T."/>
            <person name="Mulvenna J."/>
            <person name="Sotillo J."/>
            <person name="Ranganathan S."/>
            <person name="Rabelo E.M."/>
            <person name="Wilson R.K."/>
            <person name="Felgner P.L."/>
            <person name="Bethony J."/>
            <person name="Hawdon J.M."/>
            <person name="Gasser R.B."/>
            <person name="Loukas A."/>
            <person name="Mitreva M."/>
        </authorList>
    </citation>
    <scope>NUCLEOTIDE SEQUENCE [LARGE SCALE GENOMIC DNA]</scope>
</reference>
<evidence type="ECO:0000256" key="6">
    <source>
        <dbReference type="SAM" id="Phobius"/>
    </source>
</evidence>
<comment type="subcellular location">
    <subcellularLocation>
        <location evidence="1">Membrane</location>
    </subcellularLocation>
</comment>
<dbReference type="KEGG" id="nai:NECAME_16848"/>
<dbReference type="InterPro" id="IPR017452">
    <property type="entry name" value="GPCR_Rhodpsn_7TM"/>
</dbReference>
<evidence type="ECO:0000313" key="9">
    <source>
        <dbReference type="Proteomes" id="UP000053676"/>
    </source>
</evidence>
<sequence>MYATIERVQVLRSPFRTSRRSVSPRFIAIITIIVIGALAVTALQFLPPSQNIPSHVAETLLGLHVVSVVFVPFVVLTLLSTLLVLALKKNTMPVHMLKDSQTQQTLLVARNKTERKVTIMVTVIIISFIICNAPGAILSFQSKFQKIRGSERSKDVTIAMISSISNSLVITGKKKSRGDLRNCNPIDREREPWQEGANDPTPPFEGSRRDQAGTEGKTRILFEPIDDLKSNIASYVQTGKDLIS</sequence>
<dbReference type="OrthoDB" id="9990906at2759"/>